<dbReference type="Proteomes" id="UP000759131">
    <property type="component" value="Unassembled WGS sequence"/>
</dbReference>
<dbReference type="EMBL" id="CAJPIZ010015367">
    <property type="protein sequence ID" value="CAG2115241.1"/>
    <property type="molecule type" value="Genomic_DNA"/>
</dbReference>
<evidence type="ECO:0000313" key="1">
    <source>
        <dbReference type="EMBL" id="CAD7634810.1"/>
    </source>
</evidence>
<evidence type="ECO:0000313" key="3">
    <source>
        <dbReference type="Proteomes" id="UP000759131"/>
    </source>
</evidence>
<reference evidence="1" key="1">
    <citation type="submission" date="2020-11" db="EMBL/GenBank/DDBJ databases">
        <authorList>
            <person name="Tran Van P."/>
        </authorList>
    </citation>
    <scope>NUCLEOTIDE SEQUENCE</scope>
</reference>
<dbReference type="AlphaFoldDB" id="A0A7R9Q767"/>
<dbReference type="EMBL" id="OC869942">
    <property type="protein sequence ID" value="CAD7634810.1"/>
    <property type="molecule type" value="Genomic_DNA"/>
</dbReference>
<dbReference type="EMBL" id="OC869942">
    <property type="protein sequence ID" value="CAD7634811.1"/>
    <property type="molecule type" value="Genomic_DNA"/>
</dbReference>
<keyword evidence="3" id="KW-1185">Reference proteome</keyword>
<protein>
    <submittedName>
        <fullName evidence="1">Uncharacterized protein</fullName>
    </submittedName>
</protein>
<accession>A0A7R9Q767</accession>
<dbReference type="EMBL" id="CAJPIZ010015367">
    <property type="protein sequence ID" value="CAG2115240.1"/>
    <property type="molecule type" value="Genomic_DNA"/>
</dbReference>
<sequence>MAEDEVLNEYNPLSNRALYLDKMDKLGAIISPKQRIGGLGSLPGYESHQKRQIRYHQCYFNPISCFRRRK</sequence>
<gene>
    <name evidence="1" type="ORF">OSB1V03_LOCUS15204</name>
    <name evidence="2" type="ORF">OSB1V03_LOCUS15205</name>
</gene>
<organism evidence="1">
    <name type="scientific">Medioppia subpectinata</name>
    <dbReference type="NCBI Taxonomy" id="1979941"/>
    <lineage>
        <taxon>Eukaryota</taxon>
        <taxon>Metazoa</taxon>
        <taxon>Ecdysozoa</taxon>
        <taxon>Arthropoda</taxon>
        <taxon>Chelicerata</taxon>
        <taxon>Arachnida</taxon>
        <taxon>Acari</taxon>
        <taxon>Acariformes</taxon>
        <taxon>Sarcoptiformes</taxon>
        <taxon>Oribatida</taxon>
        <taxon>Brachypylina</taxon>
        <taxon>Oppioidea</taxon>
        <taxon>Oppiidae</taxon>
        <taxon>Medioppia</taxon>
    </lineage>
</organism>
<dbReference type="OrthoDB" id="6516389at2759"/>
<name>A0A7R9Q767_9ACAR</name>
<evidence type="ECO:0000313" key="2">
    <source>
        <dbReference type="EMBL" id="CAD7634811.1"/>
    </source>
</evidence>
<proteinExistence type="predicted"/>